<keyword evidence="4" id="KW-0805">Transcription regulation</keyword>
<dbReference type="EMBL" id="KZ819323">
    <property type="protein sequence ID" value="PWN22329.1"/>
    <property type="molecule type" value="Genomic_DNA"/>
</dbReference>
<dbReference type="InterPro" id="IPR041984">
    <property type="entry name" value="Rsc8/Ssr1/Ssr2_ZZ"/>
</dbReference>
<dbReference type="OrthoDB" id="118550at2759"/>
<dbReference type="InterPro" id="IPR001005">
    <property type="entry name" value="SANT/Myb"/>
</dbReference>
<dbReference type="InterPro" id="IPR036388">
    <property type="entry name" value="WH-like_DNA-bd_sf"/>
</dbReference>
<feature type="domain" description="Chromo" evidence="15">
    <location>
        <begin position="1"/>
        <end position="304"/>
    </location>
</feature>
<dbReference type="PANTHER" id="PTHR12802">
    <property type="entry name" value="SWI/SNF COMPLEX-RELATED"/>
    <property type="match status" value="1"/>
</dbReference>
<dbReference type="Gene3D" id="1.10.10.10">
    <property type="entry name" value="Winged helix-like DNA-binding domain superfamily/Winged helix DNA-binding domain"/>
    <property type="match status" value="1"/>
</dbReference>
<keyword evidence="3" id="KW-0862">Zinc</keyword>
<dbReference type="PROSITE" id="PS51293">
    <property type="entry name" value="SANT"/>
    <property type="match status" value="1"/>
</dbReference>
<name>A0A316UAZ6_9BASI</name>
<reference evidence="16 17" key="1">
    <citation type="journal article" date="2018" name="Mol. Biol. Evol.">
        <title>Broad Genomic Sampling Reveals a Smut Pathogenic Ancestry of the Fungal Clade Ustilaginomycotina.</title>
        <authorList>
            <person name="Kijpornyongpan T."/>
            <person name="Mondo S.J."/>
            <person name="Barry K."/>
            <person name="Sandor L."/>
            <person name="Lee J."/>
            <person name="Lipzen A."/>
            <person name="Pangilinan J."/>
            <person name="LaButti K."/>
            <person name="Hainaut M."/>
            <person name="Henrissat B."/>
            <person name="Grigoriev I.V."/>
            <person name="Spatafora J.W."/>
            <person name="Aime M.C."/>
        </authorList>
    </citation>
    <scope>NUCLEOTIDE SEQUENCE [LARGE SCALE GENOMIC DNA]</scope>
    <source>
        <strain evidence="16 17">MCA 4718</strain>
    </source>
</reference>
<dbReference type="GO" id="GO:0045893">
    <property type="term" value="P:positive regulation of DNA-templated transcription"/>
    <property type="evidence" value="ECO:0007669"/>
    <property type="project" value="TreeGrafter"/>
</dbReference>
<dbReference type="FunFam" id="1.10.10.10:FF:000020">
    <property type="entry name" value="SWI/SNF complex subunit SMARCC2 isoform c"/>
    <property type="match status" value="1"/>
</dbReference>
<sequence>MSLSVSGRPPPSLLTDASTRSRLATLVPNLEASLANASLSPPTSNGTLAATDLQKLLYNIQVYQHDFLGAEAPQRPANSSTSNPLAKHPPRIPAQHFRTTASLASTEGPSADSSVFDVLDAALQFLAKRGDKTIELAGDASNTELIAAIRERLRQKGWLKRFRVAAEGDFSEAEKEALKRMAEGLECDWTDDATQATHALVPSNTPPASPSGSSPDYHRTLAKSSDGKKALVHVWYRPDSHDTWLPATDFADPEPEPESKARWELESRWLKDGVRYNELMNEEDYEIFAEDAPAPETVPKKREMPDEIMDDSLDSPAPAEGSSSKKIKLLVAARPVGAVPIDLTGASASIPGKVYEKEPITGAAIGNLPSEPALAGDVTMASGADNAEARADADDSDDIPSAAAISAQHRQAAALAKRYLASQTQEIIIPSYSTWFSFNTIAPLEKRSLPEFFNGRNRSKTPEIYKEYRDFMINTYRLNPSEYLTFTACRRNLAGDVCSIMRVHGFLEQWGLINYQIDAETRPAALGPPFTGHFRVLVDTPRGLQPMHPGTRRPEQPGHAALSANGVEQVNGHSTKEPATVDLSLELRRTVYSTTLRASKRISEAEGQSLTQAADAAVSSGAAAGPSYSCDTCGTECTRSRYHSIKNKDYVLCPGCYTEGRFPSSMFSGDFVRIDDLPFKQGGGSAAIEGSSGEEWSDAEMLRLLEALEMHGDDWSKVEAHVGTRNVEECISRFVQLPIEDPYLGGHSKGTGVSTSQSDLGPLQYLRDPKALNGATIPFAQADNPVMSVVAFLASAVSPAVAAAAAQSALGELTDGLRQRLKKGEEVRPDDVAAAEPAASAAAGSAEVTEADAMEVDKPSKQVDGTASAPEIEVNITDAAKSELAQAKEDAEDAPQPTVEGTSSKPKSALPRNAVERAASIALGAAASKAYVLSSFEERECQRLVKQVLEAQMRKMELKMSQLDELESLVDQERRMVEVEKQGLFSDRLKVQRQLRAVGELMRKAQQQLQQAQSQGAVQGQPVNAQDLQRVEQMGVRDGQGPQVRDAGQGQGVTLPQGGTVAQL</sequence>
<dbReference type="GeneID" id="37013689"/>
<evidence type="ECO:0000256" key="3">
    <source>
        <dbReference type="ARBA" id="ARBA00022833"/>
    </source>
</evidence>
<feature type="domain" description="SWIRM" evidence="13">
    <location>
        <begin position="427"/>
        <end position="524"/>
    </location>
</feature>
<dbReference type="Proteomes" id="UP000245942">
    <property type="component" value="Unassembled WGS sequence"/>
</dbReference>
<dbReference type="GO" id="GO:0006338">
    <property type="term" value="P:chromatin remodeling"/>
    <property type="evidence" value="ECO:0007669"/>
    <property type="project" value="UniProtKB-ARBA"/>
</dbReference>
<dbReference type="Pfam" id="PF04433">
    <property type="entry name" value="SWIRM"/>
    <property type="match status" value="1"/>
</dbReference>
<dbReference type="SMART" id="SM00717">
    <property type="entry name" value="SANT"/>
    <property type="match status" value="1"/>
</dbReference>
<evidence type="ECO:0000256" key="5">
    <source>
        <dbReference type="ARBA" id="ARBA00023125"/>
    </source>
</evidence>
<dbReference type="InterPro" id="IPR032451">
    <property type="entry name" value="SMARCC_C"/>
</dbReference>
<dbReference type="FunFam" id="1.10.10.60:FF:000014">
    <property type="entry name" value="SWI/SNF complex subunit SMARCC2 isoform C"/>
    <property type="match status" value="1"/>
</dbReference>
<dbReference type="RefSeq" id="XP_025349489.1">
    <property type="nucleotide sequence ID" value="XM_025491955.1"/>
</dbReference>
<dbReference type="GO" id="GO:0003677">
    <property type="term" value="F:DNA binding"/>
    <property type="evidence" value="ECO:0007669"/>
    <property type="project" value="UniProtKB-KW"/>
</dbReference>
<dbReference type="InterPro" id="IPR007526">
    <property type="entry name" value="SWIRM"/>
</dbReference>
<feature type="region of interest" description="Disordered" evidence="10">
    <location>
        <begin position="199"/>
        <end position="223"/>
    </location>
</feature>
<dbReference type="InterPro" id="IPR049898">
    <property type="entry name" value="MARR_BRCT_CHROMO"/>
</dbReference>
<feature type="domain" description="Myb-like" evidence="11">
    <location>
        <begin position="696"/>
        <end position="738"/>
    </location>
</feature>
<evidence type="ECO:0000259" key="11">
    <source>
        <dbReference type="PROSITE" id="PS50090"/>
    </source>
</evidence>
<dbReference type="GO" id="GO:0016514">
    <property type="term" value="C:SWI/SNF complex"/>
    <property type="evidence" value="ECO:0007669"/>
    <property type="project" value="TreeGrafter"/>
</dbReference>
<evidence type="ECO:0000259" key="15">
    <source>
        <dbReference type="PROSITE" id="PS52032"/>
    </source>
</evidence>
<evidence type="ECO:0000256" key="1">
    <source>
        <dbReference type="ARBA" id="ARBA00022723"/>
    </source>
</evidence>
<dbReference type="Pfam" id="PF00569">
    <property type="entry name" value="ZZ"/>
    <property type="match status" value="1"/>
</dbReference>
<keyword evidence="2 8" id="KW-0863">Zinc-finger</keyword>
<dbReference type="PANTHER" id="PTHR12802:SF41">
    <property type="entry name" value="BRAHMA ASSOCIATED PROTEIN 155 KDA"/>
    <property type="match status" value="1"/>
</dbReference>
<evidence type="ECO:0000256" key="9">
    <source>
        <dbReference type="SAM" id="Coils"/>
    </source>
</evidence>
<keyword evidence="7" id="KW-0539">Nucleus</keyword>
<dbReference type="Pfam" id="PF16495">
    <property type="entry name" value="SWIRM-assoc_1"/>
    <property type="match status" value="1"/>
</dbReference>
<dbReference type="STRING" id="1684307.A0A316UAZ6"/>
<proteinExistence type="predicted"/>
<dbReference type="PROSITE" id="PS50135">
    <property type="entry name" value="ZF_ZZ_2"/>
    <property type="match status" value="1"/>
</dbReference>
<dbReference type="InterPro" id="IPR009057">
    <property type="entry name" value="Homeodomain-like_sf"/>
</dbReference>
<accession>A0A316UAZ6</accession>
<evidence type="ECO:0000256" key="4">
    <source>
        <dbReference type="ARBA" id="ARBA00023015"/>
    </source>
</evidence>
<dbReference type="InterPro" id="IPR000433">
    <property type="entry name" value="Znf_ZZ"/>
</dbReference>
<feature type="region of interest" description="Disordered" evidence="10">
    <location>
        <begin position="824"/>
        <end position="871"/>
    </location>
</feature>
<dbReference type="CDD" id="cd00167">
    <property type="entry name" value="SANT"/>
    <property type="match status" value="1"/>
</dbReference>
<feature type="domain" description="ZZ-type" evidence="12">
    <location>
        <begin position="625"/>
        <end position="679"/>
    </location>
</feature>
<evidence type="ECO:0008006" key="18">
    <source>
        <dbReference type="Google" id="ProtNLM"/>
    </source>
</evidence>
<feature type="region of interest" description="Disordered" evidence="10">
    <location>
        <begin position="72"/>
        <end position="91"/>
    </location>
</feature>
<protein>
    <recommendedName>
        <fullName evidence="18">SWIRM-domain-containing protein</fullName>
    </recommendedName>
</protein>
<organism evidence="16 17">
    <name type="scientific">Pseudomicrostroma glucosiphilum</name>
    <dbReference type="NCBI Taxonomy" id="1684307"/>
    <lineage>
        <taxon>Eukaryota</taxon>
        <taxon>Fungi</taxon>
        <taxon>Dikarya</taxon>
        <taxon>Basidiomycota</taxon>
        <taxon>Ustilaginomycotina</taxon>
        <taxon>Exobasidiomycetes</taxon>
        <taxon>Microstromatales</taxon>
        <taxon>Microstromatales incertae sedis</taxon>
        <taxon>Pseudomicrostroma</taxon>
    </lineage>
</organism>
<evidence type="ECO:0000313" key="17">
    <source>
        <dbReference type="Proteomes" id="UP000245942"/>
    </source>
</evidence>
<feature type="region of interest" description="Disordered" evidence="10">
    <location>
        <begin position="884"/>
        <end position="911"/>
    </location>
</feature>
<dbReference type="GO" id="GO:0008270">
    <property type="term" value="F:zinc ion binding"/>
    <property type="evidence" value="ECO:0007669"/>
    <property type="project" value="UniProtKB-KW"/>
</dbReference>
<dbReference type="Pfam" id="PF00249">
    <property type="entry name" value="Myb_DNA-binding"/>
    <property type="match status" value="1"/>
</dbReference>
<dbReference type="SUPFAM" id="SSF46689">
    <property type="entry name" value="Homeodomain-like"/>
    <property type="match status" value="2"/>
</dbReference>
<dbReference type="AlphaFoldDB" id="A0A316UAZ6"/>
<dbReference type="GO" id="GO:0042393">
    <property type="term" value="F:histone binding"/>
    <property type="evidence" value="ECO:0007669"/>
    <property type="project" value="TreeGrafter"/>
</dbReference>
<evidence type="ECO:0000256" key="7">
    <source>
        <dbReference type="ARBA" id="ARBA00023242"/>
    </source>
</evidence>
<feature type="compositionally biased region" description="Low complexity" evidence="10">
    <location>
        <begin position="832"/>
        <end position="848"/>
    </location>
</feature>
<dbReference type="PROSITE" id="PS50934">
    <property type="entry name" value="SWIRM"/>
    <property type="match status" value="1"/>
</dbReference>
<evidence type="ECO:0000259" key="12">
    <source>
        <dbReference type="PROSITE" id="PS50135"/>
    </source>
</evidence>
<evidence type="ECO:0000313" key="16">
    <source>
        <dbReference type="EMBL" id="PWN22329.1"/>
    </source>
</evidence>
<keyword evidence="5" id="KW-0238">DNA-binding</keyword>
<evidence type="ECO:0000256" key="6">
    <source>
        <dbReference type="ARBA" id="ARBA00023163"/>
    </source>
</evidence>
<dbReference type="Gene3D" id="1.10.10.60">
    <property type="entry name" value="Homeodomain-like"/>
    <property type="match status" value="1"/>
</dbReference>
<feature type="domain" description="SANT" evidence="14">
    <location>
        <begin position="691"/>
        <end position="742"/>
    </location>
</feature>
<evidence type="ECO:0000259" key="14">
    <source>
        <dbReference type="PROSITE" id="PS51293"/>
    </source>
</evidence>
<keyword evidence="17" id="KW-1185">Reference proteome</keyword>
<keyword evidence="9" id="KW-0175">Coiled coil</keyword>
<dbReference type="CDD" id="cd02336">
    <property type="entry name" value="ZZ_RSC8"/>
    <property type="match status" value="1"/>
</dbReference>
<dbReference type="InterPro" id="IPR017884">
    <property type="entry name" value="SANT_dom"/>
</dbReference>
<feature type="region of interest" description="Disordered" evidence="10">
    <location>
        <begin position="1035"/>
        <end position="1064"/>
    </location>
</feature>
<dbReference type="SMART" id="SM00291">
    <property type="entry name" value="ZnF_ZZ"/>
    <property type="match status" value="1"/>
</dbReference>
<feature type="coiled-coil region" evidence="9">
    <location>
        <begin position="946"/>
        <end position="1015"/>
    </location>
</feature>
<dbReference type="PROSITE" id="PS50090">
    <property type="entry name" value="MYB_LIKE"/>
    <property type="match status" value="1"/>
</dbReference>
<evidence type="ECO:0000256" key="2">
    <source>
        <dbReference type="ARBA" id="ARBA00022771"/>
    </source>
</evidence>
<evidence type="ECO:0000256" key="10">
    <source>
        <dbReference type="SAM" id="MobiDB-lite"/>
    </source>
</evidence>
<keyword evidence="1" id="KW-0479">Metal-binding</keyword>
<evidence type="ECO:0000259" key="13">
    <source>
        <dbReference type="PROSITE" id="PS50934"/>
    </source>
</evidence>
<dbReference type="SUPFAM" id="SSF57850">
    <property type="entry name" value="RING/U-box"/>
    <property type="match status" value="1"/>
</dbReference>
<gene>
    <name evidence="16" type="ORF">BCV69DRAFT_281333</name>
</gene>
<dbReference type="PROSITE" id="PS52032">
    <property type="entry name" value="MARR_BRCT_CHROMO"/>
    <property type="match status" value="1"/>
</dbReference>
<evidence type="ECO:0000256" key="8">
    <source>
        <dbReference type="PROSITE-ProRule" id="PRU00228"/>
    </source>
</evidence>
<keyword evidence="6" id="KW-0804">Transcription</keyword>